<proteinExistence type="predicted"/>
<gene>
    <name evidence="1" type="ORF">ED312_06640</name>
</gene>
<evidence type="ECO:0000313" key="1">
    <source>
        <dbReference type="EMBL" id="RNL90131.1"/>
    </source>
</evidence>
<organism evidence="1 2">
    <name type="scientific">Sinomicrobium pectinilyticum</name>
    <dbReference type="NCBI Taxonomy" id="1084421"/>
    <lineage>
        <taxon>Bacteria</taxon>
        <taxon>Pseudomonadati</taxon>
        <taxon>Bacteroidota</taxon>
        <taxon>Flavobacteriia</taxon>
        <taxon>Flavobacteriales</taxon>
        <taxon>Flavobacteriaceae</taxon>
        <taxon>Sinomicrobium</taxon>
    </lineage>
</organism>
<accession>A0A3N0EQT1</accession>
<name>A0A3N0EQT1_SINP1</name>
<keyword evidence="2" id="KW-1185">Reference proteome</keyword>
<dbReference type="OrthoDB" id="2833825at2"/>
<dbReference type="EMBL" id="RJTM01000034">
    <property type="protein sequence ID" value="RNL90131.1"/>
    <property type="molecule type" value="Genomic_DNA"/>
</dbReference>
<sequence>MKSDNGIDHLIRTDIVMEVEKFKVHSHPEDRYTSFDYCYNYFLTTSDLTKDIEKSCLALGFYLASWGMLRGSSFLLQKSTKHFEQTVRYISDLDRSIWNIDVDNYNDHNIQTILTIYKEIKECLIHNGNADLTLTTKVLLGVFGFLPAFDNYFCNTFRVIAEGQCGFRRVNEKSLTFIREFYEANKYTIDNLAKQTYTTDFITGRKTKINYPKAKIIDMYGFTVGQ</sequence>
<dbReference type="AlphaFoldDB" id="A0A3N0EQT1"/>
<reference evidence="1 2" key="1">
    <citation type="submission" date="2018-10" db="EMBL/GenBank/DDBJ databases">
        <title>Sinomicrobium pectinilyticum sp. nov., a pectinase-producing bacterium isolated from alkaline and saline soil, and emended description of the genus Sinomicrobium.</title>
        <authorList>
            <person name="Cheng B."/>
            <person name="Li C."/>
            <person name="Lai Q."/>
            <person name="Du M."/>
            <person name="Shao Z."/>
            <person name="Xu P."/>
            <person name="Yang C."/>
        </authorList>
    </citation>
    <scope>NUCLEOTIDE SEQUENCE [LARGE SCALE GENOMIC DNA]</scope>
    <source>
        <strain evidence="1 2">5DNS001</strain>
    </source>
</reference>
<protein>
    <submittedName>
        <fullName evidence="1">Uncharacterized protein</fullName>
    </submittedName>
</protein>
<comment type="caution">
    <text evidence="1">The sequence shown here is derived from an EMBL/GenBank/DDBJ whole genome shotgun (WGS) entry which is preliminary data.</text>
</comment>
<dbReference type="Proteomes" id="UP000267469">
    <property type="component" value="Unassembled WGS sequence"/>
</dbReference>
<evidence type="ECO:0000313" key="2">
    <source>
        <dbReference type="Proteomes" id="UP000267469"/>
    </source>
</evidence>